<reference evidence="1" key="1">
    <citation type="submission" date="2019-09" db="EMBL/GenBank/DDBJ databases">
        <authorList>
            <person name="Needham M D."/>
        </authorList>
    </citation>
    <scope>NUCLEOTIDE SEQUENCE</scope>
</reference>
<name>A0A5E8CL85_9ZZZZ</name>
<protein>
    <submittedName>
        <fullName evidence="1">RNA cap guanine-N2 methyltransferase</fullName>
    </submittedName>
</protein>
<dbReference type="Gene3D" id="3.40.50.150">
    <property type="entry name" value="Vaccinia Virus protein VP39"/>
    <property type="match status" value="1"/>
</dbReference>
<dbReference type="AlphaFoldDB" id="A0A5E8CL85"/>
<dbReference type="GO" id="GO:0003676">
    <property type="term" value="F:nucleic acid binding"/>
    <property type="evidence" value="ECO:0007669"/>
    <property type="project" value="InterPro"/>
</dbReference>
<dbReference type="EMBL" id="CABVLZ010000002">
    <property type="protein sequence ID" value="VVU94685.1"/>
    <property type="molecule type" value="Genomic_DNA"/>
</dbReference>
<organism evidence="1">
    <name type="scientific">seawater metagenome</name>
    <dbReference type="NCBI Taxonomy" id="1561972"/>
    <lineage>
        <taxon>unclassified sequences</taxon>
        <taxon>metagenomes</taxon>
        <taxon>ecological metagenomes</taxon>
    </lineage>
</organism>
<dbReference type="InterPro" id="IPR019012">
    <property type="entry name" value="RNA_cap_Gua-N2-MeTrfase"/>
</dbReference>
<dbReference type="PANTHER" id="PTHR14741">
    <property type="entry name" value="S-ADENOSYLMETHIONINE-DEPENDENT METHYLTRANSFERASE RELATED"/>
    <property type="match status" value="1"/>
</dbReference>
<keyword evidence="1" id="KW-0808">Transferase</keyword>
<dbReference type="SUPFAM" id="SSF53335">
    <property type="entry name" value="S-adenosyl-L-methionine-dependent methyltransferases"/>
    <property type="match status" value="1"/>
</dbReference>
<dbReference type="GO" id="GO:0005634">
    <property type="term" value="C:nucleus"/>
    <property type="evidence" value="ECO:0007669"/>
    <property type="project" value="TreeGrafter"/>
</dbReference>
<dbReference type="InterPro" id="IPR002052">
    <property type="entry name" value="DNA_methylase_N6_adenine_CS"/>
</dbReference>
<keyword evidence="1" id="KW-0489">Methyltransferase</keyword>
<accession>A0A5E8CL85</accession>
<proteinExistence type="predicted"/>
<dbReference type="GO" id="GO:0071164">
    <property type="term" value="F:RNA cap trimethylguanosine synthase activity"/>
    <property type="evidence" value="ECO:0007669"/>
    <property type="project" value="TreeGrafter"/>
</dbReference>
<dbReference type="PROSITE" id="PS00092">
    <property type="entry name" value="N6_MTASE"/>
    <property type="match status" value="1"/>
</dbReference>
<evidence type="ECO:0000313" key="1">
    <source>
        <dbReference type="EMBL" id="VVU94685.1"/>
    </source>
</evidence>
<dbReference type="PANTHER" id="PTHR14741:SF32">
    <property type="entry name" value="TRIMETHYLGUANOSINE SYNTHASE"/>
    <property type="match status" value="1"/>
</dbReference>
<dbReference type="InterPro" id="IPR029063">
    <property type="entry name" value="SAM-dependent_MTases_sf"/>
</dbReference>
<gene>
    <name evidence="1" type="ORF">CPAV1605_410</name>
</gene>
<dbReference type="Pfam" id="PF09445">
    <property type="entry name" value="Methyltransf_15"/>
    <property type="match status" value="1"/>
</dbReference>
<sequence length="241" mass="28056">MNNKEIKNEDNISEKKYIEDKLRKTQIFLETGGITTSIYPKALKKKLFPALSNADLVSNLKMDEVGKYSISLPRTAEIITKIINDHINKISTFKDKQITITDATAGIGGNTISFAQKFHRVNSVELNYNRYLFLVNNINIYNLENINVYNKDYIQIMQTLKQDVLFIDPPWGGKSYKKKKKINIKLSQMSLETICQNMKDKCKLIVLKIPLNYDIDNFIKSINATIYQYKIRKMYIFILEF</sequence>